<name>A0A0J9H2W5_9RHOB</name>
<sequence>MRGFICLCFLATLLIAPPSRGEPRDFVGVGRLITNDALTTVVDDRWRTGAAVVSVVKAREGAAAGDAGFGELIEFRFRGEVITPENIVTPAAGDRPYAAALSFGLHTHFQARALELSLGVDVNVTGPQTGLATLQSAIHDTISVSGPSATTLAGQIPDGVHPSVTFEAGRSFAMGAHIEARPFVEVQGGLETLARVGGDIHIGRLALGELKLRDAATGQRYVVGRRDGTGWAGVIGADVAYVADSVFLPSSSGVVASDTRTRVRAGVHWKGRNLGVFYGVTWLSEEFVAQREAQTVGSLRLDLKF</sequence>
<dbReference type="EMBL" id="LFTY01000001">
    <property type="protein sequence ID" value="KMW60023.1"/>
    <property type="molecule type" value="Genomic_DNA"/>
</dbReference>
<accession>A0A0J9H2W5</accession>
<comment type="caution">
    <text evidence="1">The sequence shown here is derived from an EMBL/GenBank/DDBJ whole genome shotgun (WGS) entry which is preliminary data.</text>
</comment>
<organism evidence="1 2">
    <name type="scientific">Candidatus Rhodobacter oscarellae</name>
    <dbReference type="NCBI Taxonomy" id="1675527"/>
    <lineage>
        <taxon>Bacteria</taxon>
        <taxon>Pseudomonadati</taxon>
        <taxon>Pseudomonadota</taxon>
        <taxon>Alphaproteobacteria</taxon>
        <taxon>Rhodobacterales</taxon>
        <taxon>Rhodobacter group</taxon>
        <taxon>Rhodobacter</taxon>
    </lineage>
</organism>
<dbReference type="Proteomes" id="UP000037178">
    <property type="component" value="Unassembled WGS sequence"/>
</dbReference>
<dbReference type="Gene3D" id="2.40.128.140">
    <property type="entry name" value="Outer membrane protein"/>
    <property type="match status" value="1"/>
</dbReference>
<evidence type="ECO:0000313" key="2">
    <source>
        <dbReference type="Proteomes" id="UP000037178"/>
    </source>
</evidence>
<dbReference type="PATRIC" id="fig|1675527.3.peg.209"/>
<dbReference type="RefSeq" id="WP_049641155.1">
    <property type="nucleotide sequence ID" value="NZ_LFTY01000001.1"/>
</dbReference>
<dbReference type="AlphaFoldDB" id="A0A0J9H2W5"/>
<dbReference type="OrthoDB" id="7721289at2"/>
<dbReference type="InterPro" id="IPR018707">
    <property type="entry name" value="LpxR"/>
</dbReference>
<reference evidence="1 2" key="1">
    <citation type="submission" date="2015-06" db="EMBL/GenBank/DDBJ databases">
        <title>Draft genome sequence of an Alphaproteobacteria species associated to the Mediterranean sponge Oscarella lobularis.</title>
        <authorList>
            <person name="Jourda C."/>
            <person name="Santini S."/>
            <person name="Claverie J.-M."/>
        </authorList>
    </citation>
    <scope>NUCLEOTIDE SEQUENCE [LARGE SCALE GENOMIC DNA]</scope>
    <source>
        <strain evidence="1">IGS</strain>
    </source>
</reference>
<evidence type="ECO:0000313" key="1">
    <source>
        <dbReference type="EMBL" id="KMW60023.1"/>
    </source>
</evidence>
<dbReference type="InterPro" id="IPR037107">
    <property type="entry name" value="Put_OMP_sf"/>
</dbReference>
<proteinExistence type="predicted"/>
<protein>
    <recommendedName>
        <fullName evidence="3">Outer membrane protein</fullName>
    </recommendedName>
</protein>
<dbReference type="STRING" id="1675527.AIOL_000173"/>
<keyword evidence="2" id="KW-1185">Reference proteome</keyword>
<dbReference type="Pfam" id="PF09982">
    <property type="entry name" value="LpxR"/>
    <property type="match status" value="1"/>
</dbReference>
<gene>
    <name evidence="1" type="ORF">AIOL_000173</name>
</gene>
<evidence type="ECO:0008006" key="3">
    <source>
        <dbReference type="Google" id="ProtNLM"/>
    </source>
</evidence>